<protein>
    <recommendedName>
        <fullName evidence="4">tripeptidyl-peptidase II</fullName>
        <ecNumber evidence="4">3.4.14.10</ecNumber>
    </recommendedName>
</protein>
<comment type="cofactor">
    <cofactor evidence="11">
        <name>Ca(2+)</name>
        <dbReference type="ChEBI" id="CHEBI:29108"/>
    </cofactor>
    <text evidence="11">Binds 1 Ca(2+) ion per subunit.</text>
</comment>
<evidence type="ECO:0000313" key="14">
    <source>
        <dbReference type="EMBL" id="KKO97929.1"/>
    </source>
</evidence>
<feature type="signal peptide" evidence="12">
    <location>
        <begin position="1"/>
        <end position="24"/>
    </location>
</feature>
<dbReference type="Pfam" id="PF00082">
    <property type="entry name" value="Peptidase_S8"/>
    <property type="match status" value="1"/>
</dbReference>
<keyword evidence="12" id="KW-0732">Signal</keyword>
<sequence length="650" mass="71304">MRSSRTSWTLLCSVAVALVETSLAKHVIHERSVESTGEWAKIGNVNRNGLVPVSIGLTQRNLDLGHQLLMERSNPDSPNYGQHMTRDEVNDLFAPHDDSVDAVHSWLEAEGIELERVYRSDNRQWVQFHATVGELEKLLNATYDIYENQKTGVRQVGTDEYSIPADLLDHIDYITPATTRLQIAGDTEKRRVRREVNMKNPDDVIPAAPLGGQNVTSNCNDFITPRCIRNMYNIPIFDSAVEGNELGIYERQPYNQTALSIFFEKFATHVPTNSTPLFTSIDGAQRFSDPDTFHTTGDLEAMLDITCAYPIVYPQNVRVYNVDDLNWQVNLTQGYFNTFLDALDGSYCNRTAFNITGDSPEYDPTYPDPNGYQGERMCGLFKPTNVISISYSPEEQQRSVNYDRRQCSEWMKLSLQGVTIVGATGDFGVAGNGGDCIEDANGNSTIFNPLTLTNCPYVLAVGSTQLAPGHSDGKQGNEISTSDLFSSGGFSNIYPTPDWQKSAVDKYFDENPSPYKYYNTSEGKNIGAGGGLFNRGGRGFPDVSAVGYRVITVGFNDVWPGGGTSAAAPIVAGILTRINTERLKAGMPTLGFVTPALYANPSVLNDVTVGNSSGCGTSGFSAAKGWDPVSGLGTPDYPRMLEYFMSLGSK</sequence>
<evidence type="ECO:0000256" key="8">
    <source>
        <dbReference type="ARBA" id="ARBA00022825"/>
    </source>
</evidence>
<comment type="catalytic activity">
    <reaction evidence="1">
        <text>Release of an N-terminal tripeptide from a polypeptide.</text>
        <dbReference type="EC" id="3.4.14.10"/>
    </reaction>
</comment>
<proteinExistence type="predicted"/>
<evidence type="ECO:0000256" key="9">
    <source>
        <dbReference type="ARBA" id="ARBA00022837"/>
    </source>
</evidence>
<dbReference type="CDD" id="cd04056">
    <property type="entry name" value="Peptidases_S53"/>
    <property type="match status" value="1"/>
</dbReference>
<keyword evidence="6 11" id="KW-0479">Metal-binding</keyword>
<feature type="domain" description="Peptidase S53" evidence="13">
    <location>
        <begin position="222"/>
        <end position="647"/>
    </location>
</feature>
<dbReference type="EC" id="3.4.14.10" evidence="4"/>
<dbReference type="SUPFAM" id="SSF54897">
    <property type="entry name" value="Protease propeptides/inhibitors"/>
    <property type="match status" value="1"/>
</dbReference>
<name>A0A0F9WZR0_TRIHA</name>
<feature type="active site" description="Charge relay system" evidence="11">
    <location>
        <position position="300"/>
    </location>
</feature>
<evidence type="ECO:0000313" key="15">
    <source>
        <dbReference type="Proteomes" id="UP000034112"/>
    </source>
</evidence>
<dbReference type="GO" id="GO:0008240">
    <property type="term" value="F:tripeptidyl-peptidase activity"/>
    <property type="evidence" value="ECO:0007669"/>
    <property type="project" value="UniProtKB-EC"/>
</dbReference>
<evidence type="ECO:0000256" key="12">
    <source>
        <dbReference type="SAM" id="SignalP"/>
    </source>
</evidence>
<keyword evidence="5 11" id="KW-0645">Protease</keyword>
<dbReference type="GO" id="GO:0046872">
    <property type="term" value="F:metal ion binding"/>
    <property type="evidence" value="ECO:0007669"/>
    <property type="project" value="UniProtKB-UniRule"/>
</dbReference>
<dbReference type="OrthoDB" id="409122at2759"/>
<keyword evidence="7 11" id="KW-0378">Hydrolase</keyword>
<evidence type="ECO:0000256" key="10">
    <source>
        <dbReference type="ARBA" id="ARBA00023145"/>
    </source>
</evidence>
<evidence type="ECO:0000256" key="6">
    <source>
        <dbReference type="ARBA" id="ARBA00022723"/>
    </source>
</evidence>
<comment type="caution">
    <text evidence="14">The sequence shown here is derived from an EMBL/GenBank/DDBJ whole genome shotgun (WGS) entry which is preliminary data.</text>
</comment>
<dbReference type="EMBL" id="JOKZ01000486">
    <property type="protein sequence ID" value="KKO97929.1"/>
    <property type="molecule type" value="Genomic_DNA"/>
</dbReference>
<dbReference type="Gene3D" id="3.40.50.200">
    <property type="entry name" value="Peptidase S8/S53 domain"/>
    <property type="match status" value="1"/>
</dbReference>
<feature type="binding site" evidence="11">
    <location>
        <position position="606"/>
    </location>
    <ligand>
        <name>Ca(2+)</name>
        <dbReference type="ChEBI" id="CHEBI:29108"/>
    </ligand>
</feature>
<feature type="binding site" evidence="11">
    <location>
        <position position="625"/>
    </location>
    <ligand>
        <name>Ca(2+)</name>
        <dbReference type="ChEBI" id="CHEBI:29108"/>
    </ligand>
</feature>
<dbReference type="PANTHER" id="PTHR14218">
    <property type="entry name" value="PROTEASE S8 TRIPEPTIDYL PEPTIDASE I CLN2"/>
    <property type="match status" value="1"/>
</dbReference>
<dbReference type="AlphaFoldDB" id="A0A0F9WZR0"/>
<evidence type="ECO:0000256" key="2">
    <source>
        <dbReference type="ARBA" id="ARBA00002451"/>
    </source>
</evidence>
<organism evidence="14 15">
    <name type="scientific">Trichoderma harzianum</name>
    <name type="common">Hypocrea lixii</name>
    <dbReference type="NCBI Taxonomy" id="5544"/>
    <lineage>
        <taxon>Eukaryota</taxon>
        <taxon>Fungi</taxon>
        <taxon>Dikarya</taxon>
        <taxon>Ascomycota</taxon>
        <taxon>Pezizomycotina</taxon>
        <taxon>Sordariomycetes</taxon>
        <taxon>Hypocreomycetidae</taxon>
        <taxon>Hypocreales</taxon>
        <taxon>Hypocreaceae</taxon>
        <taxon>Trichoderma</taxon>
    </lineage>
</organism>
<evidence type="ECO:0000256" key="3">
    <source>
        <dbReference type="ARBA" id="ARBA00004239"/>
    </source>
</evidence>
<evidence type="ECO:0000256" key="11">
    <source>
        <dbReference type="PROSITE-ProRule" id="PRU01032"/>
    </source>
</evidence>
<dbReference type="InterPro" id="IPR050819">
    <property type="entry name" value="Tripeptidyl-peptidase_I"/>
</dbReference>
<keyword evidence="9 11" id="KW-0106">Calcium</keyword>
<evidence type="ECO:0000256" key="4">
    <source>
        <dbReference type="ARBA" id="ARBA00012462"/>
    </source>
</evidence>
<feature type="active site" description="Charge relay system" evidence="11">
    <location>
        <position position="565"/>
    </location>
</feature>
<gene>
    <name evidence="14" type="ORF">THAR02_09973</name>
</gene>
<keyword evidence="8 11" id="KW-0720">Serine protease</keyword>
<dbReference type="InterPro" id="IPR000209">
    <property type="entry name" value="Peptidase_S8/S53_dom"/>
</dbReference>
<comment type="function">
    <text evidence="2">Secreted tripeptidyl-peptidase which degrades proteins at acidic pHs and is involved in virulence.</text>
</comment>
<dbReference type="InterPro" id="IPR015366">
    <property type="entry name" value="S53_propep"/>
</dbReference>
<evidence type="ECO:0000256" key="5">
    <source>
        <dbReference type="ARBA" id="ARBA00022670"/>
    </source>
</evidence>
<dbReference type="PROSITE" id="PS51695">
    <property type="entry name" value="SEDOLISIN"/>
    <property type="match status" value="1"/>
</dbReference>
<dbReference type="Pfam" id="PF09286">
    <property type="entry name" value="Pro-kuma_activ"/>
    <property type="match status" value="1"/>
</dbReference>
<dbReference type="Proteomes" id="UP000034112">
    <property type="component" value="Unassembled WGS sequence"/>
</dbReference>
<dbReference type="GO" id="GO:0006508">
    <property type="term" value="P:proteolysis"/>
    <property type="evidence" value="ECO:0007669"/>
    <property type="project" value="UniProtKB-KW"/>
</dbReference>
<dbReference type="SMART" id="SM00944">
    <property type="entry name" value="Pro-kuma_activ"/>
    <property type="match status" value="1"/>
</dbReference>
<keyword evidence="10" id="KW-0865">Zymogen</keyword>
<dbReference type="SUPFAM" id="SSF52743">
    <property type="entry name" value="Subtilisin-like"/>
    <property type="match status" value="1"/>
</dbReference>
<dbReference type="GO" id="GO:0004252">
    <property type="term" value="F:serine-type endopeptidase activity"/>
    <property type="evidence" value="ECO:0007669"/>
    <property type="project" value="UniProtKB-UniRule"/>
</dbReference>
<feature type="chain" id="PRO_5002529620" description="tripeptidyl-peptidase II" evidence="12">
    <location>
        <begin position="25"/>
        <end position="650"/>
    </location>
</feature>
<dbReference type="InterPro" id="IPR030400">
    <property type="entry name" value="Sedolisin_dom"/>
</dbReference>
<dbReference type="OMA" id="FITPRCI"/>
<evidence type="ECO:0000259" key="13">
    <source>
        <dbReference type="PROSITE" id="PS51695"/>
    </source>
</evidence>
<feature type="binding site" evidence="11">
    <location>
        <position position="627"/>
    </location>
    <ligand>
        <name>Ca(2+)</name>
        <dbReference type="ChEBI" id="CHEBI:29108"/>
    </ligand>
</feature>
<dbReference type="CDD" id="cd11377">
    <property type="entry name" value="Pro-peptidase_S53"/>
    <property type="match status" value="1"/>
</dbReference>
<dbReference type="PROSITE" id="PS00138">
    <property type="entry name" value="SUBTILASE_SER"/>
    <property type="match status" value="1"/>
</dbReference>
<feature type="binding site" evidence="11">
    <location>
        <position position="607"/>
    </location>
    <ligand>
        <name>Ca(2+)</name>
        <dbReference type="ChEBI" id="CHEBI:29108"/>
    </ligand>
</feature>
<evidence type="ECO:0000256" key="1">
    <source>
        <dbReference type="ARBA" id="ARBA00001910"/>
    </source>
</evidence>
<dbReference type="InterPro" id="IPR023828">
    <property type="entry name" value="Peptidase_S8_Ser-AS"/>
</dbReference>
<comment type="subcellular location">
    <subcellularLocation>
        <location evidence="3">Secreted</location>
        <location evidence="3">Extracellular space</location>
    </subcellularLocation>
</comment>
<reference evidence="15" key="1">
    <citation type="journal article" date="2015" name="Genome Announc.">
        <title>Draft whole-genome sequence of the biocontrol agent Trichoderma harzianum T6776.</title>
        <authorList>
            <person name="Baroncelli R."/>
            <person name="Piaggeschi G."/>
            <person name="Fiorini L."/>
            <person name="Bertolini E."/>
            <person name="Zapparata A."/>
            <person name="Pe M.E."/>
            <person name="Sarrocco S."/>
            <person name="Vannacci G."/>
        </authorList>
    </citation>
    <scope>NUCLEOTIDE SEQUENCE [LARGE SCALE GENOMIC DNA]</scope>
    <source>
        <strain evidence="15">T6776</strain>
    </source>
</reference>
<evidence type="ECO:0000256" key="7">
    <source>
        <dbReference type="ARBA" id="ARBA00022801"/>
    </source>
</evidence>
<dbReference type="InterPro" id="IPR036852">
    <property type="entry name" value="Peptidase_S8/S53_dom_sf"/>
</dbReference>
<dbReference type="PANTHER" id="PTHR14218:SF19">
    <property type="entry name" value="SERINE PROTEASE AORO, PUTATIVE (AFU_ORTHOLOGUE AFUA_6G10250)-RELATED"/>
    <property type="match status" value="1"/>
</dbReference>
<feature type="active site" description="Charge relay system" evidence="11">
    <location>
        <position position="304"/>
    </location>
</feature>
<dbReference type="GO" id="GO:0005576">
    <property type="term" value="C:extracellular region"/>
    <property type="evidence" value="ECO:0007669"/>
    <property type="project" value="UniProtKB-SubCell"/>
</dbReference>
<accession>A0A0F9WZR0</accession>